<evidence type="ECO:0000313" key="1">
    <source>
        <dbReference type="EMBL" id="SIR96597.1"/>
    </source>
</evidence>
<protein>
    <submittedName>
        <fullName evidence="1">Uncharacterized protein</fullName>
    </submittedName>
</protein>
<dbReference type="EMBL" id="FTNI01000021">
    <property type="protein sequence ID" value="SIR96597.1"/>
    <property type="molecule type" value="Genomic_DNA"/>
</dbReference>
<dbReference type="STRING" id="58117.SAMN05421833_12118"/>
<sequence>MSVLAQLDQSVVRPALDRLAADLESGRWHERHRDLLGLEEDDAGYRLLVADL</sequence>
<keyword evidence="2" id="KW-1185">Reference proteome</keyword>
<gene>
    <name evidence="1" type="ORF">SAMN05421833_12118</name>
</gene>
<dbReference type="Proteomes" id="UP000186096">
    <property type="component" value="Unassembled WGS sequence"/>
</dbReference>
<dbReference type="AlphaFoldDB" id="A0A1N7F8C7"/>
<organism evidence="1 2">
    <name type="scientific">Microbispora rosea</name>
    <dbReference type="NCBI Taxonomy" id="58117"/>
    <lineage>
        <taxon>Bacteria</taxon>
        <taxon>Bacillati</taxon>
        <taxon>Actinomycetota</taxon>
        <taxon>Actinomycetes</taxon>
        <taxon>Streptosporangiales</taxon>
        <taxon>Streptosporangiaceae</taxon>
        <taxon>Microbispora</taxon>
    </lineage>
</organism>
<proteinExistence type="predicted"/>
<accession>A0A1N7F8C7</accession>
<reference evidence="2" key="1">
    <citation type="submission" date="2017-01" db="EMBL/GenBank/DDBJ databases">
        <authorList>
            <person name="Varghese N."/>
            <person name="Submissions S."/>
        </authorList>
    </citation>
    <scope>NUCLEOTIDE SEQUENCE [LARGE SCALE GENOMIC DNA]</scope>
    <source>
        <strain evidence="2">ATCC 12950</strain>
    </source>
</reference>
<evidence type="ECO:0000313" key="2">
    <source>
        <dbReference type="Proteomes" id="UP000186096"/>
    </source>
</evidence>
<name>A0A1N7F8C7_9ACTN</name>